<sequence length="103" mass="11354">MLMHRDGVVRAEDIQLPPQRLPSRLGDEPPADGQALLARAFARPFETGEAALHATVEEQLFRATYRHCDQNQVRTAALLGVSRNVVRARLIALGELVVNTRSG</sequence>
<dbReference type="Proteomes" id="UP000029879">
    <property type="component" value="Unassembled WGS sequence"/>
</dbReference>
<reference evidence="1 2" key="1">
    <citation type="submission" date="2014-10" db="EMBL/GenBank/DDBJ databases">
        <title>Genome sequence of a Xanthomonas strain that is pathogenic on beans.</title>
        <authorList>
            <person name="Aritua V."/>
            <person name="Sapp M."/>
            <person name="Harrison J."/>
            <person name="Smith J."/>
            <person name="Studholme D."/>
        </authorList>
    </citation>
    <scope>NUCLEOTIDE SEQUENCE [LARGE SCALE GENOMIC DNA]</scope>
    <source>
        <strain evidence="1 2">Nyagatare</strain>
    </source>
</reference>
<dbReference type="SUPFAM" id="SSF46689">
    <property type="entry name" value="Homeodomain-like"/>
    <property type="match status" value="1"/>
</dbReference>
<dbReference type="AlphaFoldDB" id="A0AB34P7G2"/>
<dbReference type="InterPro" id="IPR009057">
    <property type="entry name" value="Homeodomain-like_sf"/>
</dbReference>
<evidence type="ECO:0000313" key="2">
    <source>
        <dbReference type="Proteomes" id="UP000029879"/>
    </source>
</evidence>
<dbReference type="RefSeq" id="WP_047695312.1">
    <property type="nucleotide sequence ID" value="NZ_KN265487.1"/>
</dbReference>
<proteinExistence type="predicted"/>
<name>A0AB34P7G2_9XANT</name>
<accession>A0AB34P7G2</accession>
<evidence type="ECO:0008006" key="3">
    <source>
        <dbReference type="Google" id="ProtNLM"/>
    </source>
</evidence>
<comment type="caution">
    <text evidence="1">The sequence shown here is derived from an EMBL/GenBank/DDBJ whole genome shotgun (WGS) entry which is preliminary data.</text>
</comment>
<gene>
    <name evidence="1" type="ORF">NC00_10360</name>
</gene>
<dbReference type="Gene3D" id="1.10.10.60">
    <property type="entry name" value="Homeodomain-like"/>
    <property type="match status" value="1"/>
</dbReference>
<evidence type="ECO:0000313" key="1">
    <source>
        <dbReference type="EMBL" id="KGK57645.1"/>
    </source>
</evidence>
<protein>
    <recommendedName>
        <fullName evidence="3">DNA binding HTH domain-containing protein</fullName>
    </recommendedName>
</protein>
<organism evidence="1 2">
    <name type="scientific">Xanthomonas cannabis pv. phaseoli</name>
    <dbReference type="NCBI Taxonomy" id="1885902"/>
    <lineage>
        <taxon>Bacteria</taxon>
        <taxon>Pseudomonadati</taxon>
        <taxon>Pseudomonadota</taxon>
        <taxon>Gammaproteobacteria</taxon>
        <taxon>Lysobacterales</taxon>
        <taxon>Lysobacteraceae</taxon>
        <taxon>Xanthomonas</taxon>
    </lineage>
</organism>
<dbReference type="EMBL" id="JRQI01000034">
    <property type="protein sequence ID" value="KGK57645.1"/>
    <property type="molecule type" value="Genomic_DNA"/>
</dbReference>